<dbReference type="InterPro" id="IPR000182">
    <property type="entry name" value="GNAT_dom"/>
</dbReference>
<dbReference type="InterPro" id="IPR016181">
    <property type="entry name" value="Acyl_CoA_acyltransferase"/>
</dbReference>
<name>A0A200JCT3_9ENTE</name>
<dbReference type="Proteomes" id="UP000196151">
    <property type="component" value="Chromosome"/>
</dbReference>
<evidence type="ECO:0000313" key="6">
    <source>
        <dbReference type="Proteomes" id="UP000196151"/>
    </source>
</evidence>
<dbReference type="PANTHER" id="PTHR43800:SF1">
    <property type="entry name" value="PEPTIDYL-LYSINE N-ACETYLTRANSFERASE YJAB"/>
    <property type="match status" value="1"/>
</dbReference>
<dbReference type="Gene3D" id="3.40.630.30">
    <property type="match status" value="1"/>
</dbReference>
<accession>A0A200JCT3</accession>
<dbReference type="PANTHER" id="PTHR43800">
    <property type="entry name" value="PEPTIDYL-LYSINE N-ACETYLTRANSFERASE YJAB"/>
    <property type="match status" value="1"/>
</dbReference>
<dbReference type="PROSITE" id="PS51186">
    <property type="entry name" value="GNAT"/>
    <property type="match status" value="1"/>
</dbReference>
<gene>
    <name evidence="4" type="ORF">A5889_000124</name>
    <name evidence="5" type="ORF">A5889_002734</name>
</gene>
<proteinExistence type="predicted"/>
<reference evidence="5" key="2">
    <citation type="submission" date="2017-05" db="EMBL/GenBank/DDBJ databases">
        <authorList>
            <consortium name="The Broad Institute Genomics Platform"/>
            <consortium name="The Broad Institute Genomic Center for Infectious Diseases"/>
            <person name="Earl A."/>
            <person name="Manson A."/>
            <person name="Schwartman J."/>
            <person name="Gilmore M."/>
            <person name="Abouelleil A."/>
            <person name="Cao P."/>
            <person name="Chapman S."/>
            <person name="Cusick C."/>
            <person name="Shea T."/>
            <person name="Young S."/>
            <person name="Neafsey D."/>
            <person name="Nusbaum C."/>
            <person name="Birren B."/>
        </authorList>
    </citation>
    <scope>NUCLEOTIDE SEQUENCE</scope>
    <source>
        <strain evidence="5">9D6_DIV0238</strain>
    </source>
</reference>
<sequence length="143" mass="16501">MLKKRTANNRDHHLIIEMWERSVKATHHFLSEEDVAFYKKIIPESLASVDLSLWVDEECVVGFSGIDEDELVMLFLDPDFIGKGYGSKIITHLINNDGIKRIDVNTQNEQAKAFYLHHGFTIESEDERDGFGKPYPITHLIKK</sequence>
<evidence type="ECO:0000256" key="2">
    <source>
        <dbReference type="ARBA" id="ARBA00023315"/>
    </source>
</evidence>
<reference evidence="5" key="3">
    <citation type="submission" date="2024-03" db="EMBL/GenBank/DDBJ databases">
        <title>The Genome Sequence of Enterococcus sp. DIV0238c.</title>
        <authorList>
            <consortium name="The Broad Institute Genomics Platform"/>
            <consortium name="The Broad Institute Microbial Omics Core"/>
            <consortium name="The Broad Institute Genomic Center for Infectious Diseases"/>
            <person name="Earl A."/>
            <person name="Manson A."/>
            <person name="Gilmore M."/>
            <person name="Schwartman J."/>
            <person name="Shea T."/>
            <person name="Abouelleil A."/>
            <person name="Cao P."/>
            <person name="Chapman S."/>
            <person name="Cusick C."/>
            <person name="Young S."/>
            <person name="Neafsey D."/>
            <person name="Nusbaum C."/>
            <person name="Birren B."/>
        </authorList>
    </citation>
    <scope>NUCLEOTIDE SEQUENCE</scope>
    <source>
        <strain evidence="5">9D6_DIV0238</strain>
    </source>
</reference>
<dbReference type="EMBL" id="CP147246">
    <property type="protein sequence ID" value="WYJ95186.1"/>
    <property type="molecule type" value="Genomic_DNA"/>
</dbReference>
<evidence type="ECO:0000313" key="4">
    <source>
        <dbReference type="EMBL" id="OUZ34649.1"/>
    </source>
</evidence>
<reference evidence="4" key="1">
    <citation type="submission" date="2017-05" db="EMBL/GenBank/DDBJ databases">
        <title>The Genome Sequence of Enterococcus sp. 9D6_DIV0238.</title>
        <authorList>
            <consortium name="The Broad Institute Genomics Platform"/>
            <consortium name="The Broad Institute Genomic Center for Infectious Diseases"/>
            <person name="Earl A."/>
            <person name="Manson A."/>
            <person name="Schwartman J."/>
            <person name="Gilmore M."/>
            <person name="Abouelleil A."/>
            <person name="Cao P."/>
            <person name="Chapman S."/>
            <person name="Cusick C."/>
            <person name="Shea T."/>
            <person name="Young S."/>
            <person name="Neafsey D."/>
            <person name="Nusbaum C."/>
            <person name="Birren B."/>
        </authorList>
    </citation>
    <scope>NUCLEOTIDE SEQUENCE [LARGE SCALE GENOMIC DNA]</scope>
    <source>
        <strain evidence="4">9D6_DIV0238</strain>
    </source>
</reference>
<organism evidence="4">
    <name type="scientific">Candidatus Enterococcus dunnyi</name>
    <dbReference type="NCBI Taxonomy" id="1834192"/>
    <lineage>
        <taxon>Bacteria</taxon>
        <taxon>Bacillati</taxon>
        <taxon>Bacillota</taxon>
        <taxon>Bacilli</taxon>
        <taxon>Lactobacillales</taxon>
        <taxon>Enterococcaceae</taxon>
        <taxon>Enterococcus</taxon>
    </lineage>
</organism>
<feature type="domain" description="N-acetyltransferase" evidence="3">
    <location>
        <begin position="2"/>
        <end position="143"/>
    </location>
</feature>
<dbReference type="CDD" id="cd04301">
    <property type="entry name" value="NAT_SF"/>
    <property type="match status" value="1"/>
</dbReference>
<dbReference type="OrthoDB" id="9789605at2"/>
<evidence type="ECO:0000256" key="1">
    <source>
        <dbReference type="ARBA" id="ARBA00022679"/>
    </source>
</evidence>
<dbReference type="GO" id="GO:0016747">
    <property type="term" value="F:acyltransferase activity, transferring groups other than amino-acyl groups"/>
    <property type="evidence" value="ECO:0007669"/>
    <property type="project" value="InterPro"/>
</dbReference>
<dbReference type="Pfam" id="PF13508">
    <property type="entry name" value="Acetyltransf_7"/>
    <property type="match status" value="1"/>
</dbReference>
<dbReference type="RefSeq" id="WP_087639358.1">
    <property type="nucleotide sequence ID" value="NZ_CP147246.1"/>
</dbReference>
<dbReference type="AlphaFoldDB" id="A0A200JCT3"/>
<protein>
    <recommendedName>
        <fullName evidence="3">N-acetyltransferase domain-containing protein</fullName>
    </recommendedName>
</protein>
<keyword evidence="6" id="KW-1185">Reference proteome</keyword>
<dbReference type="SUPFAM" id="SSF55729">
    <property type="entry name" value="Acyl-CoA N-acyltransferases (Nat)"/>
    <property type="match status" value="1"/>
</dbReference>
<evidence type="ECO:0000259" key="3">
    <source>
        <dbReference type="PROSITE" id="PS51186"/>
    </source>
</evidence>
<keyword evidence="1" id="KW-0808">Transferase</keyword>
<keyword evidence="2" id="KW-0012">Acyltransferase</keyword>
<evidence type="ECO:0000313" key="5">
    <source>
        <dbReference type="EMBL" id="WYJ95186.1"/>
    </source>
</evidence>
<dbReference type="EMBL" id="NIBQ01000001">
    <property type="protein sequence ID" value="OUZ34649.1"/>
    <property type="molecule type" value="Genomic_DNA"/>
</dbReference>